<keyword evidence="1" id="KW-0862">Zinc</keyword>
<dbReference type="AlphaFoldDB" id="B6DT87"/>
<dbReference type="InterPro" id="IPR013083">
    <property type="entry name" value="Znf_RING/FYVE/PHD"/>
</dbReference>
<organism evidence="5">
    <name type="scientific">Bodo saltans</name>
    <name type="common">Flagellated protozoan</name>
    <dbReference type="NCBI Taxonomy" id="75058"/>
    <lineage>
        <taxon>Eukaryota</taxon>
        <taxon>Discoba</taxon>
        <taxon>Euglenozoa</taxon>
        <taxon>Kinetoplastea</taxon>
        <taxon>Metakinetoplastina</taxon>
        <taxon>Eubodonida</taxon>
        <taxon>Bodonidae</taxon>
        <taxon>Bodo</taxon>
    </lineage>
</organism>
<proteinExistence type="predicted"/>
<evidence type="ECO:0000313" key="5">
    <source>
        <dbReference type="EMBL" id="ACI15921.1"/>
    </source>
</evidence>
<dbReference type="EMBL" id="FJ168548">
    <property type="protein sequence ID" value="ACI15921.1"/>
    <property type="molecule type" value="Genomic_DNA"/>
</dbReference>
<keyword evidence="1" id="KW-0863">Zinc-finger</keyword>
<dbReference type="VEuPathDB" id="TriTrypDB:BSAL_68420"/>
<name>B6DT87_BODSA</name>
<dbReference type="InterPro" id="IPR001841">
    <property type="entry name" value="Znf_RING"/>
</dbReference>
<feature type="domain" description="RING-type" evidence="4">
    <location>
        <begin position="335"/>
        <end position="369"/>
    </location>
</feature>
<evidence type="ECO:0000259" key="4">
    <source>
        <dbReference type="PROSITE" id="PS50089"/>
    </source>
</evidence>
<keyword evidence="3" id="KW-1133">Transmembrane helix</keyword>
<keyword evidence="3" id="KW-0472">Membrane</keyword>
<feature type="region of interest" description="Disordered" evidence="2">
    <location>
        <begin position="106"/>
        <end position="145"/>
    </location>
</feature>
<accession>B6DT87</accession>
<keyword evidence="1" id="KW-0479">Metal-binding</keyword>
<evidence type="ECO:0000256" key="3">
    <source>
        <dbReference type="SAM" id="Phobius"/>
    </source>
</evidence>
<feature type="transmembrane region" description="Helical" evidence="3">
    <location>
        <begin position="166"/>
        <end position="189"/>
    </location>
</feature>
<dbReference type="GO" id="GO:0008270">
    <property type="term" value="F:zinc ion binding"/>
    <property type="evidence" value="ECO:0007669"/>
    <property type="project" value="UniProtKB-KW"/>
</dbReference>
<evidence type="ECO:0000256" key="1">
    <source>
        <dbReference type="PROSITE-ProRule" id="PRU00175"/>
    </source>
</evidence>
<dbReference type="PROSITE" id="PS50089">
    <property type="entry name" value="ZF_RING_2"/>
    <property type="match status" value="1"/>
</dbReference>
<evidence type="ECO:0000256" key="2">
    <source>
        <dbReference type="SAM" id="MobiDB-lite"/>
    </source>
</evidence>
<sequence length="381" mass="41277">MFQIAMRNIFSEAPRFFHYFCPVEKTNYPSSPKETRRGMQPMMTVAVWMLPIVLLVIDLAEGRCPVGCGASTPKCCVTLDTEVCCPASAACDFNRGCVFAAPTTTTTTKAPTPPLSTHSGSGGSAVETKKPASSEENNDYSDSEGRSPLHEAFTVVFIQFSSVLRLFVMGAMAVAGACMFGYLHTTIVLRLHAWYRHRREQQENAQRGESSDEEPVVPGEAERQTHTAITIEGTSPRLATAPATSSSRRQRSTGHRSADYDDELQPLTAVSRESSPPTSPPPGVVDAAATYSDDATTTAPESIGNIPPPSVVVAEARLTTSSPMSLIPGDGEATCVRCNAAINCVLLRCNHAVVCYTCSRSMKDCPRCNEKIHKRQRLFFV</sequence>
<reference evidence="5" key="1">
    <citation type="submission" date="2008-08" db="EMBL/GenBank/DDBJ databases">
        <title>Insights into the genome sequence of a free-living kinetoplastid: Bodo saltans (Kinetoplastida: Euglenozoa).</title>
        <authorList>
            <person name="Jackson A.P."/>
            <person name="Quail M.A."/>
            <person name="Berriman M."/>
        </authorList>
    </citation>
    <scope>NUCLEOTIDE SEQUENCE</scope>
    <source>
        <strain evidence="5">Lake Konstanz</strain>
    </source>
</reference>
<keyword evidence="3" id="KW-0812">Transmembrane</keyword>
<dbReference type="Gene3D" id="3.30.40.10">
    <property type="entry name" value="Zinc/RING finger domain, C3HC4 (zinc finger)"/>
    <property type="match status" value="1"/>
</dbReference>
<feature type="region of interest" description="Disordered" evidence="2">
    <location>
        <begin position="201"/>
        <end position="264"/>
    </location>
</feature>
<dbReference type="Pfam" id="PF13920">
    <property type="entry name" value="zf-C3HC4_3"/>
    <property type="match status" value="1"/>
</dbReference>
<protein>
    <recommendedName>
        <fullName evidence="4">RING-type domain-containing protein</fullName>
    </recommendedName>
</protein>